<dbReference type="AlphaFoldDB" id="A0A9X4KT77"/>
<organism evidence="1 2">
    <name type="scientific">Cohnella rhizosphaerae</name>
    <dbReference type="NCBI Taxonomy" id="1457232"/>
    <lineage>
        <taxon>Bacteria</taxon>
        <taxon>Bacillati</taxon>
        <taxon>Bacillota</taxon>
        <taxon>Bacilli</taxon>
        <taxon>Bacillales</taxon>
        <taxon>Paenibacillaceae</taxon>
        <taxon>Cohnella</taxon>
    </lineage>
</organism>
<accession>A0A9X4KT77</accession>
<proteinExistence type="predicted"/>
<dbReference type="EMBL" id="JAPDIA010000003">
    <property type="protein sequence ID" value="MDG0810540.1"/>
    <property type="molecule type" value="Genomic_DNA"/>
</dbReference>
<evidence type="ECO:0000313" key="2">
    <source>
        <dbReference type="Proteomes" id="UP001153404"/>
    </source>
</evidence>
<dbReference type="RefSeq" id="WP_277532416.1">
    <property type="nucleotide sequence ID" value="NZ_JAPDIA010000003.1"/>
</dbReference>
<gene>
    <name evidence="1" type="ORF">OMP40_15115</name>
</gene>
<protein>
    <submittedName>
        <fullName evidence="1">Uncharacterized protein</fullName>
    </submittedName>
</protein>
<name>A0A9X4KT77_9BACL</name>
<comment type="caution">
    <text evidence="1">The sequence shown here is derived from an EMBL/GenBank/DDBJ whole genome shotgun (WGS) entry which is preliminary data.</text>
</comment>
<dbReference type="Gene3D" id="2.160.20.110">
    <property type="match status" value="1"/>
</dbReference>
<reference evidence="1" key="1">
    <citation type="submission" date="2022-10" db="EMBL/GenBank/DDBJ databases">
        <title>Comparative genomic analysis of Cohnella hashimotonis sp. nov., isolated from the International Space Station.</title>
        <authorList>
            <person name="Simpson A."/>
            <person name="Venkateswaran K."/>
        </authorList>
    </citation>
    <scope>NUCLEOTIDE SEQUENCE</scope>
    <source>
        <strain evidence="1">DSM 28161</strain>
    </source>
</reference>
<keyword evidence="2" id="KW-1185">Reference proteome</keyword>
<evidence type="ECO:0000313" key="1">
    <source>
        <dbReference type="EMBL" id="MDG0810540.1"/>
    </source>
</evidence>
<dbReference type="Proteomes" id="UP001153404">
    <property type="component" value="Unassembled WGS sequence"/>
</dbReference>
<sequence length="116" mass="12244">MNTRYGARWNQAAGDKRWIAILSSLALVLSLFSFAGGRAYADSGMSGEGTAQNPWKVTNQFTLSLIGSSNYPLGGYYLLKNDIDLTGDWTPIGLGSGTGFTGTFDGNGHKIGGSVD</sequence>